<dbReference type="Pfam" id="PF08242">
    <property type="entry name" value="Methyltransf_12"/>
    <property type="match status" value="1"/>
</dbReference>
<dbReference type="PANTHER" id="PTHR43591">
    <property type="entry name" value="METHYLTRANSFERASE"/>
    <property type="match status" value="1"/>
</dbReference>
<evidence type="ECO:0000313" key="2">
    <source>
        <dbReference type="EMBL" id="RVT54363.1"/>
    </source>
</evidence>
<comment type="caution">
    <text evidence="2">The sequence shown here is derived from an EMBL/GenBank/DDBJ whole genome shotgun (WGS) entry which is preliminary data.</text>
</comment>
<dbReference type="SUPFAM" id="SSF53335">
    <property type="entry name" value="S-adenosyl-L-methionine-dependent methyltransferases"/>
    <property type="match status" value="1"/>
</dbReference>
<dbReference type="Gene3D" id="3.40.50.150">
    <property type="entry name" value="Vaccinia Virus protein VP39"/>
    <property type="match status" value="1"/>
</dbReference>
<dbReference type="GO" id="GO:0008168">
    <property type="term" value="F:methyltransferase activity"/>
    <property type="evidence" value="ECO:0007669"/>
    <property type="project" value="UniProtKB-KW"/>
</dbReference>
<proteinExistence type="predicted"/>
<evidence type="ECO:0000313" key="3">
    <source>
        <dbReference type="Proteomes" id="UP000288178"/>
    </source>
</evidence>
<dbReference type="GO" id="GO:0032259">
    <property type="term" value="P:methylation"/>
    <property type="evidence" value="ECO:0007669"/>
    <property type="project" value="UniProtKB-KW"/>
</dbReference>
<feature type="domain" description="Methyltransferase type 12" evidence="1">
    <location>
        <begin position="38"/>
        <end position="150"/>
    </location>
</feature>
<dbReference type="OrthoDB" id="529208at2"/>
<accession>A0A437K277</accession>
<keyword evidence="2" id="KW-0489">Methyltransferase</keyword>
<protein>
    <submittedName>
        <fullName evidence="2">Class I SAM-dependent methyltransferase</fullName>
    </submittedName>
</protein>
<dbReference type="CDD" id="cd02440">
    <property type="entry name" value="AdoMet_MTases"/>
    <property type="match status" value="1"/>
</dbReference>
<name>A0A437K277_9BURK</name>
<dbReference type="Proteomes" id="UP000288178">
    <property type="component" value="Unassembled WGS sequence"/>
</dbReference>
<dbReference type="InterPro" id="IPR029063">
    <property type="entry name" value="SAM-dependent_MTases_sf"/>
</dbReference>
<gene>
    <name evidence="2" type="ORF">ENE75_05830</name>
</gene>
<reference evidence="2 3" key="1">
    <citation type="submission" date="2019-01" db="EMBL/GenBank/DDBJ databases">
        <authorList>
            <person name="Chen W.-M."/>
        </authorList>
    </citation>
    <scope>NUCLEOTIDE SEQUENCE [LARGE SCALE GENOMIC DNA]</scope>
    <source>
        <strain evidence="2 3">ICH-3</strain>
    </source>
</reference>
<dbReference type="RefSeq" id="WP_128196497.1">
    <property type="nucleotide sequence ID" value="NZ_SACT01000001.1"/>
</dbReference>
<keyword evidence="2" id="KW-0808">Transferase</keyword>
<dbReference type="EMBL" id="SACT01000001">
    <property type="protein sequence ID" value="RVT54363.1"/>
    <property type="molecule type" value="Genomic_DNA"/>
</dbReference>
<keyword evidence="3" id="KW-1185">Reference proteome</keyword>
<organism evidence="2 3">
    <name type="scientific">Rubrivivax albus</name>
    <dbReference type="NCBI Taxonomy" id="2499835"/>
    <lineage>
        <taxon>Bacteria</taxon>
        <taxon>Pseudomonadati</taxon>
        <taxon>Pseudomonadota</taxon>
        <taxon>Betaproteobacteria</taxon>
        <taxon>Burkholderiales</taxon>
        <taxon>Sphaerotilaceae</taxon>
        <taxon>Rubrivivax</taxon>
    </lineage>
</organism>
<dbReference type="AlphaFoldDB" id="A0A437K277"/>
<dbReference type="InterPro" id="IPR013217">
    <property type="entry name" value="Methyltransf_12"/>
</dbReference>
<sequence length="300" mass="32133">MSETVDTTYTRFAADQAYVQANNAFVARLPIQGCMRILDLCCGTGAVGQIMLASATGASYVGIDLDPVQIGLAEANYRGLGYTVRRIADPASALPFPDGRTVGLIVGSATELGFPDATFDAVNISNAIHLIGDKDGLLASISRVLQPGGVYSFSSGFYAGCWPPVTQQVYYEWLKAATAWIAEQSAERVARGEPPIKRQRGKSQLSAVAYGNRWLTPDEWRATLASHGFEVRDLAERPVMFDHDSLAKVGSYSGLAEAQLSGYPTEIAAQALEVTARAALDTAGVDAVQHNWIEVVAVKR</sequence>
<evidence type="ECO:0000259" key="1">
    <source>
        <dbReference type="Pfam" id="PF08242"/>
    </source>
</evidence>